<comment type="caution">
    <text evidence="2">The sequence shown here is derived from an EMBL/GenBank/DDBJ whole genome shotgun (WGS) entry which is preliminary data.</text>
</comment>
<dbReference type="AlphaFoldDB" id="A0A9P3H8M7"/>
<gene>
    <name evidence="2" type="ORF">EMPS_04433</name>
</gene>
<feature type="compositionally biased region" description="Basic and acidic residues" evidence="1">
    <location>
        <begin position="64"/>
        <end position="79"/>
    </location>
</feature>
<proteinExistence type="predicted"/>
<reference evidence="2" key="1">
    <citation type="submission" date="2021-11" db="EMBL/GenBank/DDBJ databases">
        <authorList>
            <person name="Herlambang A."/>
            <person name="Guo Y."/>
            <person name="Takashima Y."/>
            <person name="Nishizawa T."/>
        </authorList>
    </citation>
    <scope>NUCLEOTIDE SEQUENCE</scope>
    <source>
        <strain evidence="2">E1425</strain>
    </source>
</reference>
<keyword evidence="3" id="KW-1185">Reference proteome</keyword>
<name>A0A9P3H8M7_9FUNG</name>
<dbReference type="OrthoDB" id="2103031at2759"/>
<sequence length="189" mass="20745">MASTAGTGPKGSSTGFMSEYMSDLNQHQDINSFLQQNKQSYDPSLRTSTPSSSEPTPSTTPHSSESKSESTSEPSRKPFDSSSQAGSRPLPQGHTSQQKHAIQVAALDNCADLNAEMTDCLLGKAGTWWDRASMCMKAKEKFGKCCQLNKEALIEKGYAREGNTPEQDRAIMDYADDYTQKKMKEAEKK</sequence>
<feature type="compositionally biased region" description="Polar residues" evidence="1">
    <location>
        <begin position="1"/>
        <end position="16"/>
    </location>
</feature>
<dbReference type="EMBL" id="BQFW01000006">
    <property type="protein sequence ID" value="GJJ72076.1"/>
    <property type="molecule type" value="Genomic_DNA"/>
</dbReference>
<feature type="compositionally biased region" description="Low complexity" evidence="1">
    <location>
        <begin position="43"/>
        <end position="63"/>
    </location>
</feature>
<evidence type="ECO:0000313" key="2">
    <source>
        <dbReference type="EMBL" id="GJJ72076.1"/>
    </source>
</evidence>
<evidence type="ECO:0000313" key="3">
    <source>
        <dbReference type="Proteomes" id="UP000827284"/>
    </source>
</evidence>
<feature type="compositionally biased region" description="Polar residues" evidence="1">
    <location>
        <begin position="23"/>
        <end position="42"/>
    </location>
</feature>
<organism evidence="2 3">
    <name type="scientific">Entomortierella parvispora</name>
    <dbReference type="NCBI Taxonomy" id="205924"/>
    <lineage>
        <taxon>Eukaryota</taxon>
        <taxon>Fungi</taxon>
        <taxon>Fungi incertae sedis</taxon>
        <taxon>Mucoromycota</taxon>
        <taxon>Mortierellomycotina</taxon>
        <taxon>Mortierellomycetes</taxon>
        <taxon>Mortierellales</taxon>
        <taxon>Mortierellaceae</taxon>
        <taxon>Entomortierella</taxon>
    </lineage>
</organism>
<reference evidence="2" key="2">
    <citation type="journal article" date="2022" name="Microbiol. Resour. Announc.">
        <title>Whole-Genome Sequence of Entomortierella parvispora E1425, a Mucoromycotan Fungus Associated with Burkholderiaceae-Related Endosymbiotic Bacteria.</title>
        <authorList>
            <person name="Herlambang A."/>
            <person name="Guo Y."/>
            <person name="Takashima Y."/>
            <person name="Narisawa K."/>
            <person name="Ohta H."/>
            <person name="Nishizawa T."/>
        </authorList>
    </citation>
    <scope>NUCLEOTIDE SEQUENCE</scope>
    <source>
        <strain evidence="2">E1425</strain>
    </source>
</reference>
<protein>
    <submittedName>
        <fullName evidence="2">Uncharacterized protein</fullName>
    </submittedName>
</protein>
<evidence type="ECO:0000256" key="1">
    <source>
        <dbReference type="SAM" id="MobiDB-lite"/>
    </source>
</evidence>
<accession>A0A9P3H8M7</accession>
<dbReference type="Proteomes" id="UP000827284">
    <property type="component" value="Unassembled WGS sequence"/>
</dbReference>
<feature type="region of interest" description="Disordered" evidence="1">
    <location>
        <begin position="1"/>
        <end position="100"/>
    </location>
</feature>